<evidence type="ECO:0000259" key="11">
    <source>
        <dbReference type="PROSITE" id="PS50103"/>
    </source>
</evidence>
<sequence length="1176" mass="131868">MDPEKGNRRVDDLSNEDNFQNLTPIKAALLNLETALIDSATQDDKNLFLTHSRQLVDDLDDDPSNRRGVALKLLLLCCYFDAIECATSLLNGEVGTDFLPLLNGVDTDTKMTALQAAAEAHAARCLELLLKKRARTETKSKDGRSLLALEMALSSSRMDVIWNPDDYSVEDLVVLLSEKDLTAVKLLSERTKAIGEVAYSAAMGGKIVALAALLLVASEQVNEAVVVLRDAYSGSKEKETVYQCVIREALSSGPSRTVTSPTTVGPDMKRKLLLCEIELLQLFGADAQNSCGDKKMTSPLIRAIKARDEAVIELLLNTKIDINEADSEGNSALHWSLRISWHSSLQQLKIIWLLLKRGARVNQKDKLELTAFHIAAANGNAQALQVLLLEDPSGINYKTIMKETPLFFAVKNDHMECAELLRRWGANREVLNLRRERPIDLAKSQDMRYILNTTSITPKHRNSLVERKFIGFQGDEVIFDTCETLLTMADEGSHTERTKTNTNVKTEICKYFESVGCARGSKCYYAHGKEELRQAKQGMHLVHSPAAEKLKQKIFVGGLHPLVDSDSLSKFFQDEFGPVEDAHVVSIKTGDELQSRGFGFVTFKHEKSVLKAVQEHYVTIMDKQVEIKSAVGKWDESLKLSPQQHQKDTNDQYQPQLESSTRKTVEETKAADQMSWVNKLLHDQPKTCSESEVLASPISSNKNIPLWLRTFKKWLPRFLQEVSKEAKESKYPLSSLKADFRAAFGLELDHVSLGYTKLSDFMRSFPDLCRMKVMPVGGGGSPNHMVLIPSPSGSLAMPGCSPSCSAPPQENTDTDSKKPKYPQDLLLNSCKDVSISSGQVDQSKNAVQEKSVLKNQLPVAPSNFGQVLKSDFCLSQMKLYDERKIQTVNANDEKGGTNSRVFNEWKLGHTGRHFVLEALLRKRNNSSIFFLRQFDFYHNYRASIKQGKCFWCNQPKLLWANFPCQHLLWCSECKAEAARAAGDFDHRCVVCDAKVQTFILPALDRYPQSLHGRPLKTEEFPRFDPYIQKKSGEDDDSQRVKYLRDGSSQLLKMVESQLCAYENTLHGLEVYLGMKRELHECHDDDMKSALQFLNFPNLNCSLNSKRSKLIAQRSLNSLSKGFACMTMIDGALQAAREKYKQHKIKCAATMPSCPEIPLLENLAGTHILTEQWCSGV</sequence>
<evidence type="ECO:0000259" key="10">
    <source>
        <dbReference type="PROSITE" id="PS50102"/>
    </source>
</evidence>
<dbReference type="PANTHER" id="PTHR24203:SF86">
    <property type="entry name" value="PROTEASOME 26S SUBUNIT, NON-ATPASE 10"/>
    <property type="match status" value="1"/>
</dbReference>
<dbReference type="SMART" id="SM00360">
    <property type="entry name" value="RRM"/>
    <property type="match status" value="1"/>
</dbReference>
<keyword evidence="14" id="KW-1185">Reference proteome</keyword>
<dbReference type="PROSITE" id="PS50102">
    <property type="entry name" value="RRM"/>
    <property type="match status" value="1"/>
</dbReference>
<proteinExistence type="predicted"/>
<dbReference type="SMART" id="SM00356">
    <property type="entry name" value="ZnF_C3H1"/>
    <property type="match status" value="1"/>
</dbReference>
<dbReference type="InterPro" id="IPR035979">
    <property type="entry name" value="RBD_domain_sf"/>
</dbReference>
<dbReference type="InterPro" id="IPR000504">
    <property type="entry name" value="RRM_dom"/>
</dbReference>
<dbReference type="InterPro" id="IPR002110">
    <property type="entry name" value="Ankyrin_rpt"/>
</dbReference>
<dbReference type="Pfam" id="PF12872">
    <property type="entry name" value="OST-HTH"/>
    <property type="match status" value="1"/>
</dbReference>
<dbReference type="PROSITE" id="PS50103">
    <property type="entry name" value="ZF_C3H1"/>
    <property type="match status" value="1"/>
</dbReference>
<gene>
    <name evidence="13" type="ORF">V6N11_023258</name>
</gene>
<dbReference type="Pfam" id="PF12796">
    <property type="entry name" value="Ank_2"/>
    <property type="match status" value="1"/>
</dbReference>
<evidence type="ECO:0000256" key="4">
    <source>
        <dbReference type="ARBA" id="ARBA00022833"/>
    </source>
</evidence>
<dbReference type="PANTHER" id="PTHR24203">
    <property type="entry name" value="ANKYRIN REPEAT FAMILY PROTEIN"/>
    <property type="match status" value="1"/>
</dbReference>
<dbReference type="EMBL" id="JBBPBN010000005">
    <property type="protein sequence ID" value="KAK9038384.1"/>
    <property type="molecule type" value="Genomic_DNA"/>
</dbReference>
<dbReference type="SUPFAM" id="SSF90229">
    <property type="entry name" value="CCCH zinc finger"/>
    <property type="match status" value="1"/>
</dbReference>
<comment type="caution">
    <text evidence="13">The sequence shown here is derived from an EMBL/GenBank/DDBJ whole genome shotgun (WGS) entry which is preliminary data.</text>
</comment>
<keyword evidence="1 8" id="KW-0479">Metal-binding</keyword>
<feature type="region of interest" description="Disordered" evidence="9">
    <location>
        <begin position="639"/>
        <end position="663"/>
    </location>
</feature>
<dbReference type="Gene3D" id="3.30.70.330">
    <property type="match status" value="1"/>
</dbReference>
<dbReference type="Pfam" id="PF00076">
    <property type="entry name" value="RRM_1"/>
    <property type="match status" value="1"/>
</dbReference>
<evidence type="ECO:0008006" key="15">
    <source>
        <dbReference type="Google" id="ProtNLM"/>
    </source>
</evidence>
<evidence type="ECO:0000256" key="6">
    <source>
        <dbReference type="PROSITE-ProRule" id="PRU00023"/>
    </source>
</evidence>
<dbReference type="InterPro" id="IPR036855">
    <property type="entry name" value="Znf_CCCH_sf"/>
</dbReference>
<protein>
    <recommendedName>
        <fullName evidence="15">Ankyrin repeat family protein</fullName>
    </recommendedName>
</protein>
<evidence type="ECO:0000313" key="13">
    <source>
        <dbReference type="EMBL" id="KAK9038384.1"/>
    </source>
</evidence>
<reference evidence="13 14" key="1">
    <citation type="journal article" date="2024" name="G3 (Bethesda)">
        <title>Genome assembly of Hibiscus sabdariffa L. provides insights into metabolisms of medicinal natural products.</title>
        <authorList>
            <person name="Kim T."/>
        </authorList>
    </citation>
    <scope>NUCLEOTIDE SEQUENCE [LARGE SCALE GENOMIC DNA]</scope>
    <source>
        <strain evidence="13">TK-2024</strain>
        <tissue evidence="13">Old leaves</tissue>
    </source>
</reference>
<dbReference type="PROSITE" id="PS51644">
    <property type="entry name" value="HTH_OST"/>
    <property type="match status" value="1"/>
</dbReference>
<dbReference type="SUPFAM" id="SSF48403">
    <property type="entry name" value="Ankyrin repeat"/>
    <property type="match status" value="1"/>
</dbReference>
<dbReference type="InterPro" id="IPR012677">
    <property type="entry name" value="Nucleotide-bd_a/b_plait_sf"/>
</dbReference>
<evidence type="ECO:0000256" key="2">
    <source>
        <dbReference type="ARBA" id="ARBA00022737"/>
    </source>
</evidence>
<dbReference type="InterPro" id="IPR041966">
    <property type="entry name" value="LOTUS-like"/>
</dbReference>
<evidence type="ECO:0000256" key="7">
    <source>
        <dbReference type="PROSITE-ProRule" id="PRU00176"/>
    </source>
</evidence>
<dbReference type="Pfam" id="PF13637">
    <property type="entry name" value="Ank_4"/>
    <property type="match status" value="1"/>
</dbReference>
<dbReference type="SUPFAM" id="SSF54928">
    <property type="entry name" value="RNA-binding domain, RBD"/>
    <property type="match status" value="1"/>
</dbReference>
<keyword evidence="4 8" id="KW-0862">Zinc</keyword>
<feature type="zinc finger region" description="C3H1-type" evidence="8">
    <location>
        <begin position="503"/>
        <end position="530"/>
    </location>
</feature>
<name>A0ABR2TLV9_9ROSI</name>
<keyword evidence="3 8" id="KW-0863">Zinc-finger</keyword>
<keyword evidence="2" id="KW-0677">Repeat</keyword>
<evidence type="ECO:0000256" key="5">
    <source>
        <dbReference type="ARBA" id="ARBA00023043"/>
    </source>
</evidence>
<dbReference type="Gene3D" id="1.25.40.20">
    <property type="entry name" value="Ankyrin repeat-containing domain"/>
    <property type="match status" value="2"/>
</dbReference>
<dbReference type="Gene3D" id="3.30.420.610">
    <property type="entry name" value="LOTUS domain-like"/>
    <property type="match status" value="1"/>
</dbReference>
<evidence type="ECO:0000256" key="9">
    <source>
        <dbReference type="SAM" id="MobiDB-lite"/>
    </source>
</evidence>
<dbReference type="InterPro" id="IPR025605">
    <property type="entry name" value="OST-HTH/LOTUS_dom"/>
</dbReference>
<feature type="region of interest" description="Disordered" evidence="9">
    <location>
        <begin position="798"/>
        <end position="821"/>
    </location>
</feature>
<dbReference type="SMART" id="SM00248">
    <property type="entry name" value="ANK"/>
    <property type="match status" value="5"/>
</dbReference>
<dbReference type="InterPro" id="IPR000571">
    <property type="entry name" value="Znf_CCCH"/>
</dbReference>
<dbReference type="CDD" id="cd08824">
    <property type="entry name" value="LOTUS"/>
    <property type="match status" value="1"/>
</dbReference>
<feature type="repeat" description="ANK" evidence="6">
    <location>
        <begin position="328"/>
        <end position="366"/>
    </location>
</feature>
<dbReference type="Proteomes" id="UP001396334">
    <property type="component" value="Unassembled WGS sequence"/>
</dbReference>
<keyword evidence="5 6" id="KW-0040">ANK repeat</keyword>
<feature type="compositionally biased region" description="Polar residues" evidence="9">
    <location>
        <begin position="802"/>
        <end position="811"/>
    </location>
</feature>
<feature type="domain" description="C3H1-type" evidence="11">
    <location>
        <begin position="503"/>
        <end position="530"/>
    </location>
</feature>
<evidence type="ECO:0000256" key="3">
    <source>
        <dbReference type="ARBA" id="ARBA00022771"/>
    </source>
</evidence>
<dbReference type="Gene3D" id="4.10.1000.10">
    <property type="entry name" value="Zinc finger, CCCH-type"/>
    <property type="match status" value="1"/>
</dbReference>
<dbReference type="InterPro" id="IPR036770">
    <property type="entry name" value="Ankyrin_rpt-contain_sf"/>
</dbReference>
<evidence type="ECO:0000259" key="12">
    <source>
        <dbReference type="PROSITE" id="PS51644"/>
    </source>
</evidence>
<feature type="domain" description="RRM" evidence="10">
    <location>
        <begin position="552"/>
        <end position="632"/>
    </location>
</feature>
<keyword evidence="7" id="KW-0694">RNA-binding</keyword>
<accession>A0ABR2TLV9</accession>
<evidence type="ECO:0000256" key="1">
    <source>
        <dbReference type="ARBA" id="ARBA00022723"/>
    </source>
</evidence>
<organism evidence="13 14">
    <name type="scientific">Hibiscus sabdariffa</name>
    <name type="common">roselle</name>
    <dbReference type="NCBI Taxonomy" id="183260"/>
    <lineage>
        <taxon>Eukaryota</taxon>
        <taxon>Viridiplantae</taxon>
        <taxon>Streptophyta</taxon>
        <taxon>Embryophyta</taxon>
        <taxon>Tracheophyta</taxon>
        <taxon>Spermatophyta</taxon>
        <taxon>Magnoliopsida</taxon>
        <taxon>eudicotyledons</taxon>
        <taxon>Gunneridae</taxon>
        <taxon>Pentapetalae</taxon>
        <taxon>rosids</taxon>
        <taxon>malvids</taxon>
        <taxon>Malvales</taxon>
        <taxon>Malvaceae</taxon>
        <taxon>Malvoideae</taxon>
        <taxon>Hibiscus</taxon>
    </lineage>
</organism>
<dbReference type="PROSITE" id="PS50088">
    <property type="entry name" value="ANK_REPEAT"/>
    <property type="match status" value="1"/>
</dbReference>
<evidence type="ECO:0000313" key="14">
    <source>
        <dbReference type="Proteomes" id="UP001396334"/>
    </source>
</evidence>
<evidence type="ECO:0000256" key="8">
    <source>
        <dbReference type="PROSITE-ProRule" id="PRU00723"/>
    </source>
</evidence>
<feature type="domain" description="HTH OST-type" evidence="12">
    <location>
        <begin position="711"/>
        <end position="790"/>
    </location>
</feature>